<dbReference type="GO" id="GO:0003676">
    <property type="term" value="F:nucleic acid binding"/>
    <property type="evidence" value="ECO:0007669"/>
    <property type="project" value="InterPro"/>
</dbReference>
<evidence type="ECO:0008006" key="3">
    <source>
        <dbReference type="Google" id="ProtNLM"/>
    </source>
</evidence>
<dbReference type="Proteomes" id="UP001153954">
    <property type="component" value="Unassembled WGS sequence"/>
</dbReference>
<evidence type="ECO:0000313" key="2">
    <source>
        <dbReference type="Proteomes" id="UP001153954"/>
    </source>
</evidence>
<comment type="caution">
    <text evidence="1">The sequence shown here is derived from an EMBL/GenBank/DDBJ whole genome shotgun (WGS) entry which is preliminary data.</text>
</comment>
<keyword evidence="2" id="KW-1185">Reference proteome</keyword>
<protein>
    <recommendedName>
        <fullName evidence="3">RNase H type-1 domain-containing protein</fullName>
    </recommendedName>
</protein>
<evidence type="ECO:0000313" key="1">
    <source>
        <dbReference type="EMBL" id="CAH2104740.1"/>
    </source>
</evidence>
<dbReference type="InterPro" id="IPR036397">
    <property type="entry name" value="RNaseH_sf"/>
</dbReference>
<dbReference type="AlphaFoldDB" id="A0AAU9UYV3"/>
<dbReference type="Gene3D" id="3.30.420.10">
    <property type="entry name" value="Ribonuclease H-like superfamily/Ribonuclease H"/>
    <property type="match status" value="1"/>
</dbReference>
<name>A0AAU9UYV3_EUPED</name>
<proteinExistence type="predicted"/>
<organism evidence="1 2">
    <name type="scientific">Euphydryas editha</name>
    <name type="common">Edith's checkerspot</name>
    <dbReference type="NCBI Taxonomy" id="104508"/>
    <lineage>
        <taxon>Eukaryota</taxon>
        <taxon>Metazoa</taxon>
        <taxon>Ecdysozoa</taxon>
        <taxon>Arthropoda</taxon>
        <taxon>Hexapoda</taxon>
        <taxon>Insecta</taxon>
        <taxon>Pterygota</taxon>
        <taxon>Neoptera</taxon>
        <taxon>Endopterygota</taxon>
        <taxon>Lepidoptera</taxon>
        <taxon>Glossata</taxon>
        <taxon>Ditrysia</taxon>
        <taxon>Papilionoidea</taxon>
        <taxon>Nymphalidae</taxon>
        <taxon>Nymphalinae</taxon>
        <taxon>Euphydryas</taxon>
    </lineage>
</organism>
<gene>
    <name evidence="1" type="ORF">EEDITHA_LOCUS19079</name>
</gene>
<reference evidence="1" key="1">
    <citation type="submission" date="2022-03" db="EMBL/GenBank/DDBJ databases">
        <authorList>
            <person name="Tunstrom K."/>
        </authorList>
    </citation>
    <scope>NUCLEOTIDE SEQUENCE</scope>
</reference>
<dbReference type="EMBL" id="CAKOGL010000027">
    <property type="protein sequence ID" value="CAH2104740.1"/>
    <property type="molecule type" value="Genomic_DNA"/>
</dbReference>
<accession>A0AAU9UYV3</accession>
<sequence length="109" mass="13007">MKFKLHLIFKIKELLFNCSQKSLDIVLARIPTHSGIEGNEMVDSWAKDATVSRSENHTEIYYTDLLRLVNSNFRNGWQDLWDSSRLIKGRYYVDIQPLIPRKPWFFRFV</sequence>